<dbReference type="PANTHER" id="PTHR47162">
    <property type="entry name" value="OS02G0192300 PROTEIN"/>
    <property type="match status" value="1"/>
</dbReference>
<gene>
    <name evidence="7" type="ORF">D5086_0000181240</name>
</gene>
<name>A0A4U5PYG6_POPAL</name>
<dbReference type="InterPro" id="IPR013083">
    <property type="entry name" value="Znf_RING/FYVE/PHD"/>
</dbReference>
<evidence type="ECO:0000256" key="3">
    <source>
        <dbReference type="ARBA" id="ARBA00022833"/>
    </source>
</evidence>
<accession>A0A4U5PYG6</accession>
<dbReference type="GO" id="GO:0008270">
    <property type="term" value="F:zinc ion binding"/>
    <property type="evidence" value="ECO:0007669"/>
    <property type="project" value="UniProtKB-KW"/>
</dbReference>
<sequence>MVGEEGTSNGEVAKERVQHLNMEAMDNGFGNDGADASSGGSEGFRTYKRRRNMRSSSDSKGQEDGKCFMEAASRLSDQTIKDEDSQGHRCGNHASMNRLNDVSQRQWRKFVLDHMYQSLSNDENGIQGCLRGALMMAVKIYEAIKLDESSYCNADKPPLMGQMANGTHSTAKGHVGVLSNGALDESRHHSVPELCQHAFLSILLSEKFTSLCKLLFENFQGMKTGSILSLSFIDRRMKDGAYDHSPMLFCEDIEQFWRKLQGFGAELISLSKSLSDISKTCCNERVGGSVRCIFEDEKHGFCTKGSDSHGQPEQKDACCVYRVCSCRCCGEKADGRDCLVCDSCEEMYHVSCIEPAVKEIPPKSWYCDNCAASGMGSIHENCVACERLNCPRTQINQAGDEIGLSTQEPFNDFEEASNFSTNNEVQLSSEGTENICICKICGSPVSNGEKINICDHSECPGKYYHVRCLTNRQLILYGPRWYCPSCLCRGCLTDKDDDKIVLCDGCDHAYHLYCMIPPRISVPKGKWFCRRCDLKIQKLRRVRRAYEKSERYVKRKGEGIKKECENLKKLYKEGGEESDKGREGMDMLVTAALKCEVGCQSIEELKST</sequence>
<dbReference type="SUPFAM" id="SSF57903">
    <property type="entry name" value="FYVE/PHD zinc finger"/>
    <property type="match status" value="3"/>
</dbReference>
<dbReference type="SMART" id="SM00249">
    <property type="entry name" value="PHD"/>
    <property type="match status" value="3"/>
</dbReference>
<evidence type="ECO:0000256" key="4">
    <source>
        <dbReference type="PROSITE-ProRule" id="PRU00146"/>
    </source>
</evidence>
<dbReference type="Pfam" id="PF00628">
    <property type="entry name" value="PHD"/>
    <property type="match status" value="2"/>
</dbReference>
<feature type="region of interest" description="Disordered" evidence="5">
    <location>
        <begin position="26"/>
        <end position="65"/>
    </location>
</feature>
<evidence type="ECO:0000256" key="5">
    <source>
        <dbReference type="SAM" id="MobiDB-lite"/>
    </source>
</evidence>
<dbReference type="Gene3D" id="3.30.40.10">
    <property type="entry name" value="Zinc/RING finger domain, C3HC4 (zinc finger)"/>
    <property type="match status" value="3"/>
</dbReference>
<keyword evidence="1" id="KW-0479">Metal-binding</keyword>
<feature type="domain" description="PHD-type" evidence="6">
    <location>
        <begin position="323"/>
        <end position="373"/>
    </location>
</feature>
<dbReference type="EMBL" id="RCHU01000597">
    <property type="protein sequence ID" value="TKS00685.1"/>
    <property type="molecule type" value="Genomic_DNA"/>
</dbReference>
<dbReference type="InterPro" id="IPR019786">
    <property type="entry name" value="Zinc_finger_PHD-type_CS"/>
</dbReference>
<evidence type="ECO:0000259" key="6">
    <source>
        <dbReference type="PROSITE" id="PS50016"/>
    </source>
</evidence>
<keyword evidence="3" id="KW-0862">Zinc</keyword>
<dbReference type="PROSITE" id="PS50016">
    <property type="entry name" value="ZF_PHD_2"/>
    <property type="match status" value="2"/>
</dbReference>
<evidence type="ECO:0000313" key="7">
    <source>
        <dbReference type="EMBL" id="TKS00685.1"/>
    </source>
</evidence>
<dbReference type="PROSITE" id="PS01359">
    <property type="entry name" value="ZF_PHD_1"/>
    <property type="match status" value="1"/>
</dbReference>
<dbReference type="InterPro" id="IPR019787">
    <property type="entry name" value="Znf_PHD-finger"/>
</dbReference>
<feature type="domain" description="PHD-type" evidence="6">
    <location>
        <begin position="485"/>
        <end position="535"/>
    </location>
</feature>
<reference evidence="7" key="1">
    <citation type="submission" date="2018-10" db="EMBL/GenBank/DDBJ databases">
        <title>Population genomic analysis revealed the cold adaptation of white poplar.</title>
        <authorList>
            <person name="Liu Y.-J."/>
        </authorList>
    </citation>
    <scope>NUCLEOTIDE SEQUENCE [LARGE SCALE GENOMIC DNA]</scope>
    <source>
        <strain evidence="7">PAL-ZL1</strain>
    </source>
</reference>
<dbReference type="AlphaFoldDB" id="A0A4U5PYG6"/>
<organism evidence="7">
    <name type="scientific">Populus alba</name>
    <name type="common">White poplar</name>
    <dbReference type="NCBI Taxonomy" id="43335"/>
    <lineage>
        <taxon>Eukaryota</taxon>
        <taxon>Viridiplantae</taxon>
        <taxon>Streptophyta</taxon>
        <taxon>Embryophyta</taxon>
        <taxon>Tracheophyta</taxon>
        <taxon>Spermatophyta</taxon>
        <taxon>Magnoliopsida</taxon>
        <taxon>eudicotyledons</taxon>
        <taxon>Gunneridae</taxon>
        <taxon>Pentapetalae</taxon>
        <taxon>rosids</taxon>
        <taxon>fabids</taxon>
        <taxon>Malpighiales</taxon>
        <taxon>Salicaceae</taxon>
        <taxon>Saliceae</taxon>
        <taxon>Populus</taxon>
    </lineage>
</organism>
<feature type="compositionally biased region" description="Low complexity" evidence="5">
    <location>
        <begin position="28"/>
        <end position="39"/>
    </location>
</feature>
<protein>
    <recommendedName>
        <fullName evidence="6">PHD-type domain-containing protein</fullName>
    </recommendedName>
</protein>
<dbReference type="PANTHER" id="PTHR47162:SF9">
    <property type="entry name" value="PHD FINGER PROTEIN EHD3-LIKE"/>
    <property type="match status" value="1"/>
</dbReference>
<evidence type="ECO:0000256" key="1">
    <source>
        <dbReference type="ARBA" id="ARBA00022723"/>
    </source>
</evidence>
<dbReference type="InterPro" id="IPR011011">
    <property type="entry name" value="Znf_FYVE_PHD"/>
</dbReference>
<keyword evidence="2 4" id="KW-0863">Zinc-finger</keyword>
<evidence type="ECO:0000256" key="2">
    <source>
        <dbReference type="ARBA" id="ARBA00022771"/>
    </source>
</evidence>
<comment type="caution">
    <text evidence="7">The sequence shown here is derived from an EMBL/GenBank/DDBJ whole genome shotgun (WGS) entry which is preliminary data.</text>
</comment>
<proteinExistence type="predicted"/>
<dbReference type="STRING" id="43335.A0A4U5PYG6"/>
<dbReference type="InterPro" id="IPR001965">
    <property type="entry name" value="Znf_PHD"/>
</dbReference>